<dbReference type="AlphaFoldDB" id="A0A4Y9LHW9"/>
<accession>A0A4Y9LHW9</accession>
<organism evidence="2 3">
    <name type="scientific">Bradyrhizobium niftali</name>
    <dbReference type="NCBI Taxonomy" id="2560055"/>
    <lineage>
        <taxon>Bacteria</taxon>
        <taxon>Pseudomonadati</taxon>
        <taxon>Pseudomonadota</taxon>
        <taxon>Alphaproteobacteria</taxon>
        <taxon>Hyphomicrobiales</taxon>
        <taxon>Nitrobacteraceae</taxon>
        <taxon>Bradyrhizobium</taxon>
    </lineage>
</organism>
<name>A0A4Y9LHW9_9BRAD</name>
<gene>
    <name evidence="2" type="ORF">E4K65_35165</name>
</gene>
<sequence length="80" mass="8897">MNLLARQPHHNIHSDGPGDRRNQPSSSFGEYRQTVADCRERGTTRPASESLTYAAFVGHPCHEPVISNNLPELVVDQVQC</sequence>
<evidence type="ECO:0000313" key="2">
    <source>
        <dbReference type="EMBL" id="TFV42257.1"/>
    </source>
</evidence>
<feature type="region of interest" description="Disordered" evidence="1">
    <location>
        <begin position="1"/>
        <end position="31"/>
    </location>
</feature>
<keyword evidence="3" id="KW-1185">Reference proteome</keyword>
<dbReference type="EMBL" id="SPQT01000027">
    <property type="protein sequence ID" value="TFV42257.1"/>
    <property type="molecule type" value="Genomic_DNA"/>
</dbReference>
<proteinExistence type="predicted"/>
<protein>
    <submittedName>
        <fullName evidence="2">Uncharacterized protein</fullName>
    </submittedName>
</protein>
<evidence type="ECO:0000313" key="3">
    <source>
        <dbReference type="Proteomes" id="UP000297966"/>
    </source>
</evidence>
<feature type="compositionally biased region" description="Basic and acidic residues" evidence="1">
    <location>
        <begin position="12"/>
        <end position="22"/>
    </location>
</feature>
<comment type="caution">
    <text evidence="2">The sequence shown here is derived from an EMBL/GenBank/DDBJ whole genome shotgun (WGS) entry which is preliminary data.</text>
</comment>
<dbReference type="Proteomes" id="UP000297966">
    <property type="component" value="Unassembled WGS sequence"/>
</dbReference>
<reference evidence="2 3" key="1">
    <citation type="submission" date="2019-03" db="EMBL/GenBank/DDBJ databases">
        <title>Bradyrhizobium diversity isolated from nodules of Chamaecrista fasciculata.</title>
        <authorList>
            <person name="Klepa M.S."/>
            <person name="Urquiaga M.O."/>
            <person name="Hungria M."/>
            <person name="Delamuta J.R."/>
        </authorList>
    </citation>
    <scope>NUCLEOTIDE SEQUENCE [LARGE SCALE GENOMIC DNA]</scope>
    <source>
        <strain evidence="2 3">CNPSo 3448</strain>
    </source>
</reference>
<evidence type="ECO:0000256" key="1">
    <source>
        <dbReference type="SAM" id="MobiDB-lite"/>
    </source>
</evidence>